<dbReference type="Proteomes" id="UP001164743">
    <property type="component" value="Chromosome 15A"/>
</dbReference>
<evidence type="ECO:0000313" key="2">
    <source>
        <dbReference type="Proteomes" id="UP001164743"/>
    </source>
</evidence>
<dbReference type="EMBL" id="CP110435">
    <property type="protein sequence ID" value="WAQ91612.1"/>
    <property type="molecule type" value="Genomic_DNA"/>
</dbReference>
<name>A0ABY7D4K4_9BASI</name>
<dbReference type="GeneID" id="77804166"/>
<gene>
    <name evidence="1" type="ORF">PtA15_15A1</name>
</gene>
<keyword evidence="2" id="KW-1185">Reference proteome</keyword>
<reference evidence="1" key="1">
    <citation type="submission" date="2022-10" db="EMBL/GenBank/DDBJ databases">
        <title>Puccinia triticina Genome sequencing and assembly.</title>
        <authorList>
            <person name="Li C."/>
        </authorList>
    </citation>
    <scope>NUCLEOTIDE SEQUENCE</scope>
    <source>
        <strain evidence="1">Pt15</strain>
    </source>
</reference>
<evidence type="ECO:0000313" key="1">
    <source>
        <dbReference type="EMBL" id="WAQ91612.1"/>
    </source>
</evidence>
<accession>A0ABY7D4K4</accession>
<protein>
    <submittedName>
        <fullName evidence="1">Uncharacterized protein</fullName>
    </submittedName>
</protein>
<dbReference type="PANTHER" id="PTHR33266:SF1">
    <property type="entry name" value="F-BOX DOMAIN-CONTAINING PROTEIN"/>
    <property type="match status" value="1"/>
</dbReference>
<organism evidence="1 2">
    <name type="scientific">Puccinia triticina</name>
    <dbReference type="NCBI Taxonomy" id="208348"/>
    <lineage>
        <taxon>Eukaryota</taxon>
        <taxon>Fungi</taxon>
        <taxon>Dikarya</taxon>
        <taxon>Basidiomycota</taxon>
        <taxon>Pucciniomycotina</taxon>
        <taxon>Pucciniomycetes</taxon>
        <taxon>Pucciniales</taxon>
        <taxon>Pucciniaceae</taxon>
        <taxon>Puccinia</taxon>
    </lineage>
</organism>
<dbReference type="RefSeq" id="XP_053027167.1">
    <property type="nucleotide sequence ID" value="XM_053163382.1"/>
</dbReference>
<proteinExistence type="predicted"/>
<sequence length="166" mass="18766">MELQFMEHTGAMRKPRLAVQCKPLQKGFDQLFTIYLKRDNTLDKQNITFCGVQVKNTTTKPNFAQDNCKWTDVSSDVKIPKANPYLVLFMSLKTKGDVAPLLPPDARRASQVFHGFKGYACLPEGVAEALEEMIQVEPDLRLLHQDQPGREYAHTVNPLVYTGPQS</sequence>
<dbReference type="PANTHER" id="PTHR33266">
    <property type="entry name" value="CHROMOSOME 15, WHOLE GENOME SHOTGUN SEQUENCE"/>
    <property type="match status" value="1"/>
</dbReference>